<accession>A0AAV5A8S4</accession>
<dbReference type="Proteomes" id="UP001050691">
    <property type="component" value="Unassembled WGS sequence"/>
</dbReference>
<dbReference type="GO" id="GO:0004850">
    <property type="term" value="F:uridine phosphorylase activity"/>
    <property type="evidence" value="ECO:0007669"/>
    <property type="project" value="TreeGrafter"/>
</dbReference>
<dbReference type="EMBL" id="BPWL01000003">
    <property type="protein sequence ID" value="GJJ08961.1"/>
    <property type="molecule type" value="Genomic_DNA"/>
</dbReference>
<dbReference type="SUPFAM" id="SSF53167">
    <property type="entry name" value="Purine and uridine phosphorylases"/>
    <property type="match status" value="1"/>
</dbReference>
<evidence type="ECO:0000313" key="2">
    <source>
        <dbReference type="EMBL" id="GJJ08961.1"/>
    </source>
</evidence>
<proteinExistence type="predicted"/>
<dbReference type="CDD" id="cd17769">
    <property type="entry name" value="NP_TgUP-like"/>
    <property type="match status" value="1"/>
</dbReference>
<dbReference type="InterPro" id="IPR000845">
    <property type="entry name" value="Nucleoside_phosphorylase_d"/>
</dbReference>
<evidence type="ECO:0000313" key="3">
    <source>
        <dbReference type="Proteomes" id="UP001050691"/>
    </source>
</evidence>
<protein>
    <recommendedName>
        <fullName evidence="1">Nucleoside phosphorylase domain-containing protein</fullName>
    </recommendedName>
</protein>
<keyword evidence="3" id="KW-1185">Reference proteome</keyword>
<comment type="caution">
    <text evidence="2">The sequence shown here is derived from an EMBL/GenBank/DDBJ whole genome shotgun (WGS) entry which is preliminary data.</text>
</comment>
<dbReference type="PANTHER" id="PTHR43691">
    <property type="entry name" value="URIDINE PHOSPHORYLASE"/>
    <property type="match status" value="1"/>
</dbReference>
<reference evidence="2" key="1">
    <citation type="submission" date="2021-10" db="EMBL/GenBank/DDBJ databases">
        <title>De novo Genome Assembly of Clathrus columnatus (Basidiomycota, Fungi) Using Illumina and Nanopore Sequence Data.</title>
        <authorList>
            <person name="Ogiso-Tanaka E."/>
            <person name="Itagaki H."/>
            <person name="Hosoya T."/>
            <person name="Hosaka K."/>
        </authorList>
    </citation>
    <scope>NUCLEOTIDE SEQUENCE</scope>
    <source>
        <strain evidence="2">MO-923</strain>
    </source>
</reference>
<dbReference type="GO" id="GO:0006218">
    <property type="term" value="P:uridine catabolic process"/>
    <property type="evidence" value="ECO:0007669"/>
    <property type="project" value="TreeGrafter"/>
</dbReference>
<dbReference type="PANTHER" id="PTHR43691:SF14">
    <property type="entry name" value="URIDINE PHOSPHORYLASE"/>
    <property type="match status" value="1"/>
</dbReference>
<dbReference type="GO" id="GO:0005829">
    <property type="term" value="C:cytosol"/>
    <property type="evidence" value="ECO:0007669"/>
    <property type="project" value="TreeGrafter"/>
</dbReference>
<feature type="domain" description="Nucleoside phosphorylase" evidence="1">
    <location>
        <begin position="54"/>
        <end position="255"/>
    </location>
</feature>
<dbReference type="AlphaFoldDB" id="A0AAV5A8S4"/>
<dbReference type="Gene3D" id="3.40.50.1580">
    <property type="entry name" value="Nucleoside phosphorylase domain"/>
    <property type="match status" value="1"/>
</dbReference>
<evidence type="ECO:0000259" key="1">
    <source>
        <dbReference type="Pfam" id="PF01048"/>
    </source>
</evidence>
<dbReference type="Pfam" id="PF01048">
    <property type="entry name" value="PNP_UDP_1"/>
    <property type="match status" value="1"/>
</dbReference>
<sequence length="378" mass="41400">MPVASGYAVKNQLTAQFQKKLVMKDQLLDANFPKTSEGRVYHLGVKVGEVANRIITVGPPSRAKSIAKLLSTDPPPFILESERGFLTITGLYNNVPISIVAIGMGAPNADFFLREVRECVIGDMIVVRLGSCGGLRESLPVGSIVVPKASIAVNRNYDFHFSVSTNTSDEDAYYISKPVSADPELHLLNALESTRVPGNDAKVYGDIVNASADSSQGRQTSFPDHNNKLIESLLQRVEDLGSLEMETFHILHLAASWNQYHENMTLVNKEHHQPVTATDERADPDHVHKAPVFHTPTNIASNQKQPEVPIGNIPITKSRIRAASAQMIFAARISRDFITPETVIKTEEWVGKAALRALSQFASDIDDTLSPEGAVWKA</sequence>
<organism evidence="2 3">
    <name type="scientific">Clathrus columnatus</name>
    <dbReference type="NCBI Taxonomy" id="1419009"/>
    <lineage>
        <taxon>Eukaryota</taxon>
        <taxon>Fungi</taxon>
        <taxon>Dikarya</taxon>
        <taxon>Basidiomycota</taxon>
        <taxon>Agaricomycotina</taxon>
        <taxon>Agaricomycetes</taxon>
        <taxon>Phallomycetidae</taxon>
        <taxon>Phallales</taxon>
        <taxon>Clathraceae</taxon>
        <taxon>Clathrus</taxon>
    </lineage>
</organism>
<name>A0AAV5A8S4_9AGAM</name>
<dbReference type="InterPro" id="IPR035994">
    <property type="entry name" value="Nucleoside_phosphorylase_sf"/>
</dbReference>
<gene>
    <name evidence="2" type="ORF">Clacol_003181</name>
</gene>